<accession>A0A8R2NJE7</accession>
<dbReference type="InterPro" id="IPR050430">
    <property type="entry name" value="Peptidase_S1"/>
</dbReference>
<dbReference type="EnsemblMetazoa" id="XM_029485277.1">
    <property type="protein sequence ID" value="XP_029341137.1"/>
    <property type="gene ID" value="LOC100569101"/>
</dbReference>
<evidence type="ECO:0000259" key="12">
    <source>
        <dbReference type="PROSITE" id="PS50240"/>
    </source>
</evidence>
<dbReference type="PANTHER" id="PTHR24276:SF97">
    <property type="entry name" value="GH13245P2-RELATED"/>
    <property type="match status" value="1"/>
</dbReference>
<dbReference type="Gene3D" id="2.40.10.10">
    <property type="entry name" value="Trypsin-like serine proteases"/>
    <property type="match status" value="1"/>
</dbReference>
<evidence type="ECO:0000256" key="7">
    <source>
        <dbReference type="ARBA" id="ARBA00023157"/>
    </source>
</evidence>
<evidence type="ECO:0000256" key="6">
    <source>
        <dbReference type="ARBA" id="ARBA00023145"/>
    </source>
</evidence>
<keyword evidence="3" id="KW-0222">Digestion</keyword>
<feature type="chain" id="PRO_5035904992" description="trypsin" evidence="11">
    <location>
        <begin position="17"/>
        <end position="373"/>
    </location>
</feature>
<keyword evidence="14" id="KW-1185">Reference proteome</keyword>
<evidence type="ECO:0000256" key="1">
    <source>
        <dbReference type="ARBA" id="ARBA00007664"/>
    </source>
</evidence>
<dbReference type="InterPro" id="IPR018114">
    <property type="entry name" value="TRYPSIN_HIS"/>
</dbReference>
<feature type="domain" description="Peptidase S1" evidence="12">
    <location>
        <begin position="34"/>
        <end position="270"/>
    </location>
</feature>
<sequence>MQKVLIVLQLIKYIVAEMDIIDPNILSNENKELISHGKLFDIQKYPFMVYIESTIYAENSLSMCTGSLILPLFVLTAAHCIHGADKYDIVVFRYINMRRESMRYVKNIYPHESYDQYAGINDISLLRIEYSFKDVSHYINLSGHPNEFSNGTSLNCIAIGYGQTDKSTNSERFGYMTNLSISYGHKNCLFHIVTTTEFSSKMILCSKPNIRNPCPGDSGGPLICNGYLYGIANFIYNANNPEDTKCGTPHLQSGYLFVYFYRDWISNTILNTGNLIKQYDKLFNISEMLDSNKNVSDSQTIQFIELKFNLKQVSSLITELKDENSKLGNILEMLKGKIITMACSTSSNQSYEVVSLVLHETFERDRCWTNMIA</sequence>
<evidence type="ECO:0000313" key="14">
    <source>
        <dbReference type="Proteomes" id="UP000007819"/>
    </source>
</evidence>
<evidence type="ECO:0000256" key="9">
    <source>
        <dbReference type="ARBA" id="ARBA00038868"/>
    </source>
</evidence>
<dbReference type="GO" id="GO:0007586">
    <property type="term" value="P:digestion"/>
    <property type="evidence" value="ECO:0007669"/>
    <property type="project" value="UniProtKB-KW"/>
</dbReference>
<evidence type="ECO:0000256" key="5">
    <source>
        <dbReference type="ARBA" id="ARBA00022825"/>
    </source>
</evidence>
<keyword evidence="2 10" id="KW-0645">Protease</keyword>
<keyword evidence="5 10" id="KW-0720">Serine protease</keyword>
<dbReference type="SMART" id="SM00020">
    <property type="entry name" value="Tryp_SPc"/>
    <property type="match status" value="1"/>
</dbReference>
<evidence type="ECO:0000256" key="2">
    <source>
        <dbReference type="ARBA" id="ARBA00022670"/>
    </source>
</evidence>
<evidence type="ECO:0000256" key="10">
    <source>
        <dbReference type="RuleBase" id="RU363034"/>
    </source>
</evidence>
<evidence type="ECO:0000256" key="4">
    <source>
        <dbReference type="ARBA" id="ARBA00022801"/>
    </source>
</evidence>
<dbReference type="PROSITE" id="PS00135">
    <property type="entry name" value="TRYPSIN_SER"/>
    <property type="match status" value="1"/>
</dbReference>
<dbReference type="OrthoDB" id="10059102at2759"/>
<dbReference type="EC" id="3.4.21.4" evidence="9"/>
<dbReference type="KEGG" id="api:100569101"/>
<dbReference type="InterPro" id="IPR009003">
    <property type="entry name" value="Peptidase_S1_PA"/>
</dbReference>
<comment type="similarity">
    <text evidence="1">Belongs to the peptidase S1 family.</text>
</comment>
<keyword evidence="7" id="KW-1015">Disulfide bond</keyword>
<name>A0A8R2NJE7_ACYPI</name>
<evidence type="ECO:0000313" key="13">
    <source>
        <dbReference type="EnsemblMetazoa" id="XP_029341137.1"/>
    </source>
</evidence>
<dbReference type="GO" id="GO:0004252">
    <property type="term" value="F:serine-type endopeptidase activity"/>
    <property type="evidence" value="ECO:0007669"/>
    <property type="project" value="UniProtKB-EC"/>
</dbReference>
<dbReference type="InterPro" id="IPR001254">
    <property type="entry name" value="Trypsin_dom"/>
</dbReference>
<dbReference type="Pfam" id="PF00089">
    <property type="entry name" value="Trypsin"/>
    <property type="match status" value="1"/>
</dbReference>
<dbReference type="GO" id="GO:0006508">
    <property type="term" value="P:proteolysis"/>
    <property type="evidence" value="ECO:0007669"/>
    <property type="project" value="UniProtKB-KW"/>
</dbReference>
<reference evidence="14" key="1">
    <citation type="submission" date="2010-06" db="EMBL/GenBank/DDBJ databases">
        <authorList>
            <person name="Jiang H."/>
            <person name="Abraham K."/>
            <person name="Ali S."/>
            <person name="Alsbrooks S.L."/>
            <person name="Anim B.N."/>
            <person name="Anosike U.S."/>
            <person name="Attaway T."/>
            <person name="Bandaranaike D.P."/>
            <person name="Battles P.K."/>
            <person name="Bell S.N."/>
            <person name="Bell A.V."/>
            <person name="Beltran B."/>
            <person name="Bickham C."/>
            <person name="Bustamante Y."/>
            <person name="Caleb T."/>
            <person name="Canada A."/>
            <person name="Cardenas V."/>
            <person name="Carter K."/>
            <person name="Chacko J."/>
            <person name="Chandrabose M.N."/>
            <person name="Chavez D."/>
            <person name="Chavez A."/>
            <person name="Chen L."/>
            <person name="Chu H.-S."/>
            <person name="Claassen K.J."/>
            <person name="Cockrell R."/>
            <person name="Collins M."/>
            <person name="Cooper J.A."/>
            <person name="Cree A."/>
            <person name="Curry S.M."/>
            <person name="Da Y."/>
            <person name="Dao M.D."/>
            <person name="Das B."/>
            <person name="Davila M.-L."/>
            <person name="Davy-Carroll L."/>
            <person name="Denson S."/>
            <person name="Dinh H."/>
            <person name="Ebong V.E."/>
            <person name="Edwards J.R."/>
            <person name="Egan A."/>
            <person name="El-Daye J."/>
            <person name="Escobedo L."/>
            <person name="Fernandez S."/>
            <person name="Fernando P.R."/>
            <person name="Flagg N."/>
            <person name="Forbes L.D."/>
            <person name="Fowler R.G."/>
            <person name="Fu Q."/>
            <person name="Gabisi R.A."/>
            <person name="Ganer J."/>
            <person name="Garbino Pronczuk A."/>
            <person name="Garcia R.M."/>
            <person name="Garner T."/>
            <person name="Garrett T.E."/>
            <person name="Gonzalez D.A."/>
            <person name="Hamid H."/>
            <person name="Hawkins E.S."/>
            <person name="Hirani K."/>
            <person name="Hogues M.E."/>
            <person name="Hollins B."/>
            <person name="Hsiao C.-H."/>
            <person name="Jabil R."/>
            <person name="James M.L."/>
            <person name="Jhangiani S.N."/>
            <person name="Johnson B."/>
            <person name="Johnson Q."/>
            <person name="Joshi V."/>
            <person name="Kalu J.B."/>
            <person name="Kam C."/>
            <person name="Kashfia A."/>
            <person name="Keebler J."/>
            <person name="Kisamo H."/>
            <person name="Kovar C.L."/>
            <person name="Lago L.A."/>
            <person name="Lai C.-Y."/>
            <person name="Laidlaw J."/>
            <person name="Lara F."/>
            <person name="Le T.-K."/>
            <person name="Lee S.L."/>
            <person name="Legall F.H."/>
            <person name="Lemon S.J."/>
            <person name="Lewis L.R."/>
            <person name="Li B."/>
            <person name="Liu Y."/>
            <person name="Liu Y.-S."/>
            <person name="Lopez J."/>
            <person name="Lozado R.J."/>
            <person name="Lu J."/>
            <person name="Madu R.C."/>
            <person name="Maheshwari M."/>
            <person name="Maheshwari R."/>
            <person name="Malloy K."/>
            <person name="Martinez E."/>
            <person name="Mathew T."/>
            <person name="Mercado I.C."/>
            <person name="Mercado C."/>
            <person name="Meyer B."/>
            <person name="Montgomery K."/>
            <person name="Morgan M.B."/>
            <person name="Munidasa M."/>
            <person name="Nazareth L.V."/>
            <person name="Nelson J."/>
            <person name="Ng B.M."/>
            <person name="Nguyen N.B."/>
            <person name="Nguyen P.Q."/>
            <person name="Nguyen T."/>
            <person name="Obregon M."/>
            <person name="Okwuonu G.O."/>
            <person name="Onwere C.G."/>
            <person name="Orozco G."/>
            <person name="Parra A."/>
            <person name="Patel S."/>
            <person name="Patil S."/>
            <person name="Perez A."/>
            <person name="Perez Y."/>
            <person name="Pham C."/>
            <person name="Primus E.L."/>
            <person name="Pu L.-L."/>
            <person name="Puazo M."/>
            <person name="Qin X."/>
            <person name="Quiroz J.B."/>
            <person name="Reese J."/>
            <person name="Richards S."/>
            <person name="Rives C.M."/>
            <person name="Robberts R."/>
            <person name="Ruiz S.J."/>
            <person name="Ruiz M.J."/>
            <person name="Santibanez J."/>
            <person name="Schneider B.W."/>
            <person name="Sisson I."/>
            <person name="Smith M."/>
            <person name="Sodergren E."/>
            <person name="Song X.-Z."/>
            <person name="Song B.B."/>
            <person name="Summersgill H."/>
            <person name="Thelus R."/>
            <person name="Thornton R.D."/>
            <person name="Trejos Z.Y."/>
            <person name="Usmani K."/>
            <person name="Vattathil S."/>
            <person name="Villasana D."/>
            <person name="Walker D.L."/>
            <person name="Wang S."/>
            <person name="Wang K."/>
            <person name="White C.S."/>
            <person name="Williams A.C."/>
            <person name="Williamson J."/>
            <person name="Wilson K."/>
            <person name="Woghiren I.O."/>
            <person name="Woodworth J.R."/>
            <person name="Worley K.C."/>
            <person name="Wright R.A."/>
            <person name="Wu W."/>
            <person name="Young L."/>
            <person name="Zhang L."/>
            <person name="Zhang J."/>
            <person name="Zhu Y."/>
            <person name="Muzny D.M."/>
            <person name="Weinstock G."/>
            <person name="Gibbs R.A."/>
        </authorList>
    </citation>
    <scope>NUCLEOTIDE SEQUENCE [LARGE SCALE GENOMIC DNA]</scope>
    <source>
        <strain evidence="14">LSR1</strain>
    </source>
</reference>
<dbReference type="InterPro" id="IPR001314">
    <property type="entry name" value="Peptidase_S1A"/>
</dbReference>
<dbReference type="Proteomes" id="UP000007819">
    <property type="component" value="Chromosome X"/>
</dbReference>
<keyword evidence="4 10" id="KW-0378">Hydrolase</keyword>
<keyword evidence="11" id="KW-0732">Signal</keyword>
<evidence type="ECO:0000256" key="11">
    <source>
        <dbReference type="SAM" id="SignalP"/>
    </source>
</evidence>
<reference evidence="13" key="2">
    <citation type="submission" date="2022-06" db="UniProtKB">
        <authorList>
            <consortium name="EnsemblMetazoa"/>
        </authorList>
    </citation>
    <scope>IDENTIFICATION</scope>
</reference>
<dbReference type="PROSITE" id="PS00134">
    <property type="entry name" value="TRYPSIN_HIS"/>
    <property type="match status" value="1"/>
</dbReference>
<comment type="catalytic activity">
    <reaction evidence="8">
        <text>Preferential cleavage: Arg-|-Xaa, Lys-|-Xaa.</text>
        <dbReference type="EC" id="3.4.21.4"/>
    </reaction>
</comment>
<dbReference type="PRINTS" id="PR00722">
    <property type="entry name" value="CHYMOTRYPSIN"/>
</dbReference>
<dbReference type="AlphaFoldDB" id="A0A8R2NJE7"/>
<evidence type="ECO:0000256" key="3">
    <source>
        <dbReference type="ARBA" id="ARBA00022757"/>
    </source>
</evidence>
<dbReference type="PANTHER" id="PTHR24276">
    <property type="entry name" value="POLYSERASE-RELATED"/>
    <property type="match status" value="1"/>
</dbReference>
<dbReference type="InterPro" id="IPR043504">
    <property type="entry name" value="Peptidase_S1_PA_chymotrypsin"/>
</dbReference>
<dbReference type="InterPro" id="IPR033116">
    <property type="entry name" value="TRYPSIN_SER"/>
</dbReference>
<keyword evidence="6" id="KW-0865">Zymogen</keyword>
<protein>
    <recommendedName>
        <fullName evidence="9">trypsin</fullName>
        <ecNumber evidence="9">3.4.21.4</ecNumber>
    </recommendedName>
</protein>
<evidence type="ECO:0000256" key="8">
    <source>
        <dbReference type="ARBA" id="ARBA00036320"/>
    </source>
</evidence>
<dbReference type="SUPFAM" id="SSF50494">
    <property type="entry name" value="Trypsin-like serine proteases"/>
    <property type="match status" value="1"/>
</dbReference>
<dbReference type="GeneID" id="100569101"/>
<feature type="signal peptide" evidence="11">
    <location>
        <begin position="1"/>
        <end position="16"/>
    </location>
</feature>
<dbReference type="PROSITE" id="PS50240">
    <property type="entry name" value="TRYPSIN_DOM"/>
    <property type="match status" value="1"/>
</dbReference>
<proteinExistence type="inferred from homology"/>
<organism evidence="13 14">
    <name type="scientific">Acyrthosiphon pisum</name>
    <name type="common">Pea aphid</name>
    <dbReference type="NCBI Taxonomy" id="7029"/>
    <lineage>
        <taxon>Eukaryota</taxon>
        <taxon>Metazoa</taxon>
        <taxon>Ecdysozoa</taxon>
        <taxon>Arthropoda</taxon>
        <taxon>Hexapoda</taxon>
        <taxon>Insecta</taxon>
        <taxon>Pterygota</taxon>
        <taxon>Neoptera</taxon>
        <taxon>Paraneoptera</taxon>
        <taxon>Hemiptera</taxon>
        <taxon>Sternorrhyncha</taxon>
        <taxon>Aphidomorpha</taxon>
        <taxon>Aphidoidea</taxon>
        <taxon>Aphididae</taxon>
        <taxon>Macrosiphini</taxon>
        <taxon>Acyrthosiphon</taxon>
    </lineage>
</organism>
<dbReference type="RefSeq" id="XP_029341137.1">
    <property type="nucleotide sequence ID" value="XM_029485277.1"/>
</dbReference>